<keyword evidence="4" id="KW-1185">Reference proteome</keyword>
<keyword evidence="3" id="KW-0282">Flagellum</keyword>
<keyword evidence="3" id="KW-0966">Cell projection</keyword>
<dbReference type="InterPro" id="IPR036679">
    <property type="entry name" value="FlgN-like_sf"/>
</dbReference>
<reference evidence="3 4" key="1">
    <citation type="submission" date="2024-11" db="EMBL/GenBank/DDBJ databases">
        <authorList>
            <person name="Heng Y.C."/>
            <person name="Lim A.C.H."/>
            <person name="Lee J.K.Y."/>
            <person name="Kittelmann S."/>
        </authorList>
    </citation>
    <scope>NUCLEOTIDE SEQUENCE [LARGE SCALE GENOMIC DNA]</scope>
    <source>
        <strain evidence="3 4">WILCCON 0114</strain>
    </source>
</reference>
<dbReference type="SUPFAM" id="SSF140566">
    <property type="entry name" value="FlgN-like"/>
    <property type="match status" value="1"/>
</dbReference>
<dbReference type="Proteomes" id="UP001623592">
    <property type="component" value="Unassembled WGS sequence"/>
</dbReference>
<evidence type="ECO:0000256" key="2">
    <source>
        <dbReference type="SAM" id="Coils"/>
    </source>
</evidence>
<feature type="coiled-coil region" evidence="2">
    <location>
        <begin position="6"/>
        <end position="65"/>
    </location>
</feature>
<evidence type="ECO:0000313" key="3">
    <source>
        <dbReference type="EMBL" id="MFL0251822.1"/>
    </source>
</evidence>
<dbReference type="Gene3D" id="1.20.58.300">
    <property type="entry name" value="FlgN-like"/>
    <property type="match status" value="1"/>
</dbReference>
<proteinExistence type="predicted"/>
<protein>
    <submittedName>
        <fullName evidence="3">Flagellar protein FlgN</fullName>
    </submittedName>
</protein>
<keyword evidence="2" id="KW-0175">Coiled coil</keyword>
<keyword evidence="1" id="KW-1005">Bacterial flagellum biogenesis</keyword>
<comment type="caution">
    <text evidence="3">The sequence shown here is derived from an EMBL/GenBank/DDBJ whole genome shotgun (WGS) entry which is preliminary data.</text>
</comment>
<keyword evidence="3" id="KW-0969">Cilium</keyword>
<name>A0ABW8THP8_9CLOT</name>
<organism evidence="3 4">
    <name type="scientific">Clostridium neuense</name>
    <dbReference type="NCBI Taxonomy" id="1728934"/>
    <lineage>
        <taxon>Bacteria</taxon>
        <taxon>Bacillati</taxon>
        <taxon>Bacillota</taxon>
        <taxon>Clostridia</taxon>
        <taxon>Eubacteriales</taxon>
        <taxon>Clostridiaceae</taxon>
        <taxon>Clostridium</taxon>
    </lineage>
</organism>
<dbReference type="InterPro" id="IPR007809">
    <property type="entry name" value="FlgN-like"/>
</dbReference>
<gene>
    <name evidence="3" type="ORF">ACJDT4_15490</name>
</gene>
<dbReference type="EMBL" id="JBJIAA010000012">
    <property type="protein sequence ID" value="MFL0251822.1"/>
    <property type="molecule type" value="Genomic_DNA"/>
</dbReference>
<accession>A0ABW8THP8</accession>
<evidence type="ECO:0000256" key="1">
    <source>
        <dbReference type="ARBA" id="ARBA00022795"/>
    </source>
</evidence>
<sequence>MKEALSELILREIETLKNLLMLLEKQHELYLEKNIFGLEDIVKKIENANIEVAKIEVERRKLEGDKSIKILVKEIDDDSLSKNFDDMIQLVHNVKSQNSINQFLIKQGLLFANKMLNLFGRNKNVKTYNAYGKVSK</sequence>
<evidence type="ECO:0000313" key="4">
    <source>
        <dbReference type="Proteomes" id="UP001623592"/>
    </source>
</evidence>
<dbReference type="RefSeq" id="WP_406788471.1">
    <property type="nucleotide sequence ID" value="NZ_JBJIAA010000012.1"/>
</dbReference>
<dbReference type="Pfam" id="PF05130">
    <property type="entry name" value="FlgN"/>
    <property type="match status" value="1"/>
</dbReference>